<protein>
    <recommendedName>
        <fullName evidence="1">ADP-ribosyl cyclase/cyclic ADP-ribose hydrolase</fullName>
        <ecNumber evidence="1">3.2.2.6</ecNumber>
    </recommendedName>
</protein>
<keyword evidence="6" id="KW-1133">Transmembrane helix</keyword>
<dbReference type="Gene3D" id="3.40.50.300">
    <property type="entry name" value="P-loop containing nucleotide triphosphate hydrolases"/>
    <property type="match status" value="1"/>
</dbReference>
<dbReference type="InterPro" id="IPR027417">
    <property type="entry name" value="P-loop_NTPase"/>
</dbReference>
<dbReference type="InterPro" id="IPR011713">
    <property type="entry name" value="Leu-rich_rpt_3"/>
</dbReference>
<organism evidence="9 10">
    <name type="scientific">Eruca vesicaria subsp. sativa</name>
    <name type="common">Garden rocket</name>
    <name type="synonym">Eruca sativa</name>
    <dbReference type="NCBI Taxonomy" id="29727"/>
    <lineage>
        <taxon>Eukaryota</taxon>
        <taxon>Viridiplantae</taxon>
        <taxon>Streptophyta</taxon>
        <taxon>Embryophyta</taxon>
        <taxon>Tracheophyta</taxon>
        <taxon>Spermatophyta</taxon>
        <taxon>Magnoliopsida</taxon>
        <taxon>eudicotyledons</taxon>
        <taxon>Gunneridae</taxon>
        <taxon>Pentapetalae</taxon>
        <taxon>rosids</taxon>
        <taxon>malvids</taxon>
        <taxon>Brassicales</taxon>
        <taxon>Brassicaceae</taxon>
        <taxon>Brassiceae</taxon>
        <taxon>Eruca</taxon>
    </lineage>
</organism>
<dbReference type="InterPro" id="IPR002182">
    <property type="entry name" value="NB-ARC"/>
</dbReference>
<dbReference type="GO" id="GO:0061809">
    <property type="term" value="F:NAD+ nucleosidase activity, cyclic ADP-ribose generating"/>
    <property type="evidence" value="ECO:0007669"/>
    <property type="project" value="UniProtKB-EC"/>
</dbReference>
<dbReference type="Pfam" id="PF07725">
    <property type="entry name" value="LRR_3"/>
    <property type="match status" value="1"/>
</dbReference>
<dbReference type="Gene3D" id="3.80.10.10">
    <property type="entry name" value="Ribonuclease Inhibitor"/>
    <property type="match status" value="3"/>
</dbReference>
<comment type="catalytic activity">
    <reaction evidence="5">
        <text>NAD(+) + H2O = ADP-D-ribose + nicotinamide + H(+)</text>
        <dbReference type="Rhea" id="RHEA:16301"/>
        <dbReference type="ChEBI" id="CHEBI:15377"/>
        <dbReference type="ChEBI" id="CHEBI:15378"/>
        <dbReference type="ChEBI" id="CHEBI:17154"/>
        <dbReference type="ChEBI" id="CHEBI:57540"/>
        <dbReference type="ChEBI" id="CHEBI:57967"/>
        <dbReference type="EC" id="3.2.2.6"/>
    </reaction>
    <physiologicalReaction direction="left-to-right" evidence="5">
        <dbReference type="Rhea" id="RHEA:16302"/>
    </physiologicalReaction>
</comment>
<evidence type="ECO:0000313" key="9">
    <source>
        <dbReference type="EMBL" id="CAH8333591.1"/>
    </source>
</evidence>
<feature type="domain" description="C-JID" evidence="8">
    <location>
        <begin position="761"/>
        <end position="907"/>
    </location>
</feature>
<keyword evidence="6" id="KW-0812">Transmembrane</keyword>
<dbReference type="Pfam" id="PF00931">
    <property type="entry name" value="NB-ARC"/>
    <property type="match status" value="1"/>
</dbReference>
<evidence type="ECO:0000256" key="1">
    <source>
        <dbReference type="ARBA" id="ARBA00011982"/>
    </source>
</evidence>
<dbReference type="InterPro" id="IPR032675">
    <property type="entry name" value="LRR_dom_sf"/>
</dbReference>
<sequence>MEKVLYSTWGETRIVGVVGMRGIGKTTLAKILFVRRGSKFPSHSFLTMSKDCRPEKLRKLRRMFLKDLLKHTNQDISDETTHEYVKSELLQTKVFAVLDGVSDKNQLQFLLGNLDWIKKGSKIVITTCDKSLLEGLSHDIYVVPQLNNREALQLFSYHAFNHQICSPTGTFVSLSRMLVDNAGGNPLYLTLLGSILCGKDEAYWEEELQRARQSFNTKMREIWTFYFDQLSERQKDAFLDIVYFFKSEDEYFIRSLMDSGNSETVSEVKDLADKLLITTSGGKIEVHDQMYTLGEKLGSPGWYRLTNYKNIIEYLTKEKHQETNNVRGIFLDMSEVEKDIVLDSMTFTNLRNLRYLKIYESCCPRQCKSNCKLHFPDGFELPLEEVRYLHWVKFPLEELPPDFKPENLVDLRLPYSKIERVWEGVKDTPQLKWVDLRYSSKLRNLSALSKAENLQRLNLEGCTGLDELPTEIQNMKSLVFLNLRGCIRLWSLPKINLISLKTLILSGCTNLEEFQLISESVEFLHLDGTAIKGLPLAIQKLQRLVLLNLENCKRLERLPNCLGELKALEELIVSGCSSLQNLSEVKETMKHLQSLLIERIGAKEMPNICEGQASADVVLQPFGPSRWPRGVNGASSLRRLSLSGNDFVSLQTDIGKLYNLNWLDVKDCKMLRSIPMLPPRLQYFDAQGCDSLERVANPLAIQVFTHHIHATFNFSNCNKLDQDAKDSIVSYTRWKSQLVLNALHRYTGASILEALTGTCYPGWEVPTWFSHQASGPVLEPNLPPHWSRNRFTGIALCAVIRFSDYHEQRSRLLVKCKCQFNNGDGSRFVFTVGGWSDPGKTAWDTVPSHVFIGYASMLDVRKPSEEEDKEGCSHTKASFEFEVTDGTKVLNSCEVLKCGFNLVYASDELRVKSGLCGEANQYRAYSRKVEISNAKSETETLESRPDGRHEIVELPNKVTAMTKTASIPSEIYGIVASAAVSRELTVIAGGKLKSLGRGVMAVGRVFFLILFAAFLFSLFIAPLIFTDAKSPASW</sequence>
<evidence type="ECO:0000256" key="3">
    <source>
        <dbReference type="ARBA" id="ARBA00022737"/>
    </source>
</evidence>
<dbReference type="Pfam" id="PF20160">
    <property type="entry name" value="C-JID"/>
    <property type="match status" value="1"/>
</dbReference>
<keyword evidence="6" id="KW-0472">Membrane</keyword>
<keyword evidence="10" id="KW-1185">Reference proteome</keyword>
<dbReference type="Proteomes" id="UP001642260">
    <property type="component" value="Unassembled WGS sequence"/>
</dbReference>
<evidence type="ECO:0000256" key="5">
    <source>
        <dbReference type="ARBA" id="ARBA00047304"/>
    </source>
</evidence>
<gene>
    <name evidence="9" type="ORF">ERUC_LOCUS12910</name>
</gene>
<evidence type="ECO:0000259" key="7">
    <source>
        <dbReference type="Pfam" id="PF00931"/>
    </source>
</evidence>
<keyword evidence="3" id="KW-0677">Repeat</keyword>
<dbReference type="SUPFAM" id="SSF52540">
    <property type="entry name" value="P-loop containing nucleoside triphosphate hydrolases"/>
    <property type="match status" value="1"/>
</dbReference>
<dbReference type="PANTHER" id="PTHR11017:SF589">
    <property type="entry name" value="ADP-RIBOSYL CYCLASE_CYCLIC ADP-RIBOSE HYDROLASE-RELATED"/>
    <property type="match status" value="1"/>
</dbReference>
<dbReference type="InterPro" id="IPR042197">
    <property type="entry name" value="Apaf_helical"/>
</dbReference>
<dbReference type="EC" id="3.2.2.6" evidence="1"/>
<evidence type="ECO:0000256" key="2">
    <source>
        <dbReference type="ARBA" id="ARBA00022614"/>
    </source>
</evidence>
<feature type="transmembrane region" description="Helical" evidence="6">
    <location>
        <begin position="1001"/>
        <end position="1025"/>
    </location>
</feature>
<dbReference type="InterPro" id="IPR044974">
    <property type="entry name" value="Disease_R_plants"/>
</dbReference>
<name>A0ABC8JLW7_ERUVS</name>
<evidence type="ECO:0000313" key="10">
    <source>
        <dbReference type="Proteomes" id="UP001642260"/>
    </source>
</evidence>
<dbReference type="AlphaFoldDB" id="A0ABC8JLW7"/>
<reference evidence="9 10" key="1">
    <citation type="submission" date="2022-03" db="EMBL/GenBank/DDBJ databases">
        <authorList>
            <person name="Macdonald S."/>
            <person name="Ahmed S."/>
            <person name="Newling K."/>
        </authorList>
    </citation>
    <scope>NUCLEOTIDE SEQUENCE [LARGE SCALE GENOMIC DNA]</scope>
</reference>
<proteinExistence type="predicted"/>
<accession>A0ABC8JLW7</accession>
<dbReference type="InterPro" id="IPR045344">
    <property type="entry name" value="C-JID"/>
</dbReference>
<evidence type="ECO:0000256" key="6">
    <source>
        <dbReference type="SAM" id="Phobius"/>
    </source>
</evidence>
<dbReference type="EMBL" id="CAKOAT010121821">
    <property type="protein sequence ID" value="CAH8333591.1"/>
    <property type="molecule type" value="Genomic_DNA"/>
</dbReference>
<dbReference type="SUPFAM" id="SSF52058">
    <property type="entry name" value="L domain-like"/>
    <property type="match status" value="1"/>
</dbReference>
<evidence type="ECO:0000256" key="4">
    <source>
        <dbReference type="ARBA" id="ARBA00023027"/>
    </source>
</evidence>
<dbReference type="FunFam" id="3.80.10.10:FF:000386">
    <property type="entry name" value="Disease resistance protein RPS4"/>
    <property type="match status" value="1"/>
</dbReference>
<keyword evidence="4" id="KW-0520">NAD</keyword>
<feature type="domain" description="NB-ARC" evidence="7">
    <location>
        <begin position="10"/>
        <end position="163"/>
    </location>
</feature>
<evidence type="ECO:0000259" key="8">
    <source>
        <dbReference type="Pfam" id="PF20160"/>
    </source>
</evidence>
<dbReference type="PRINTS" id="PR00364">
    <property type="entry name" value="DISEASERSIST"/>
</dbReference>
<comment type="caution">
    <text evidence="9">The sequence shown here is derived from an EMBL/GenBank/DDBJ whole genome shotgun (WGS) entry which is preliminary data.</text>
</comment>
<keyword evidence="2" id="KW-0433">Leucine-rich repeat</keyword>
<dbReference type="PANTHER" id="PTHR11017">
    <property type="entry name" value="LEUCINE-RICH REPEAT-CONTAINING PROTEIN"/>
    <property type="match status" value="1"/>
</dbReference>
<dbReference type="Gene3D" id="1.10.8.430">
    <property type="entry name" value="Helical domain of apoptotic protease-activating factors"/>
    <property type="match status" value="1"/>
</dbReference>